<dbReference type="Proteomes" id="UP000271708">
    <property type="component" value="Chromosome"/>
</dbReference>
<dbReference type="AlphaFoldDB" id="A0A650GF19"/>
<dbReference type="KEGG" id="jme:EEW87_16885"/>
<dbReference type="EMBL" id="CP044548">
    <property type="protein sequence ID" value="QGX08555.1"/>
    <property type="molecule type" value="Genomic_DNA"/>
</dbReference>
<reference evidence="1 2" key="1">
    <citation type="submission" date="2019-09" db="EMBL/GenBank/DDBJ databases">
        <title>Complete Genome Sequence of Janibacter melonis M714 with both human health impact and industrial applications.</title>
        <authorList>
            <person name="Jin M."/>
            <person name="Zhao Q.R."/>
        </authorList>
    </citation>
    <scope>NUCLEOTIDE SEQUENCE [LARGE SCALE GENOMIC DNA]</scope>
    <source>
        <strain evidence="1 2">M714</strain>
    </source>
</reference>
<accession>A0A650GF19</accession>
<gene>
    <name evidence="1" type="ORF">EEW87_16885</name>
</gene>
<dbReference type="InterPro" id="IPR023393">
    <property type="entry name" value="START-like_dom_sf"/>
</dbReference>
<name>A0A650GF19_9MICO</name>
<evidence type="ECO:0008006" key="3">
    <source>
        <dbReference type="Google" id="ProtNLM"/>
    </source>
</evidence>
<dbReference type="Gene3D" id="3.30.530.20">
    <property type="match status" value="1"/>
</dbReference>
<organism evidence="1 2">
    <name type="scientific">Janibacter melonis</name>
    <dbReference type="NCBI Taxonomy" id="262209"/>
    <lineage>
        <taxon>Bacteria</taxon>
        <taxon>Bacillati</taxon>
        <taxon>Actinomycetota</taxon>
        <taxon>Actinomycetes</taxon>
        <taxon>Micrococcales</taxon>
        <taxon>Intrasporangiaceae</taxon>
        <taxon>Janibacter</taxon>
    </lineage>
</organism>
<evidence type="ECO:0000313" key="1">
    <source>
        <dbReference type="EMBL" id="QGX08555.1"/>
    </source>
</evidence>
<dbReference type="Pfam" id="PF06240">
    <property type="entry name" value="COXG"/>
    <property type="match status" value="1"/>
</dbReference>
<dbReference type="PANTHER" id="PTHR38588">
    <property type="entry name" value="BLL0334 PROTEIN"/>
    <property type="match status" value="1"/>
</dbReference>
<protein>
    <recommendedName>
        <fullName evidence="3">Carbon monoxide dehydrogenase</fullName>
    </recommendedName>
</protein>
<dbReference type="SUPFAM" id="SSF55961">
    <property type="entry name" value="Bet v1-like"/>
    <property type="match status" value="1"/>
</dbReference>
<sequence>MSAARVARVQLRHHHEVDASVDHLWAAFTDLRRVGRCFPGAQVTEVTGDDFVGALKVKLGPVTLTYDGDGTLTQADESARHAQIRAKGAERHGFGKADIVIDLELSEVEGGRTGVDLTTSLDVRGAPTNLGGGIAQRASDPLIERFVHCLAGPASAKEGGPDDEPLDVGRAVLPGLVASYGRSVLGRFGRGR</sequence>
<dbReference type="PANTHER" id="PTHR38588:SF1">
    <property type="entry name" value="BLL0334 PROTEIN"/>
    <property type="match status" value="1"/>
</dbReference>
<evidence type="ECO:0000313" key="2">
    <source>
        <dbReference type="Proteomes" id="UP000271708"/>
    </source>
</evidence>
<proteinExistence type="predicted"/>
<dbReference type="InterPro" id="IPR010419">
    <property type="entry name" value="CO_DH_gsu"/>
</dbReference>